<keyword evidence="1" id="KW-1133">Transmembrane helix</keyword>
<keyword evidence="3" id="KW-1185">Reference proteome</keyword>
<proteinExistence type="predicted"/>
<accession>A0A9P4NH89</accession>
<organism evidence="2 3">
    <name type="scientific">Tothia fuscella</name>
    <dbReference type="NCBI Taxonomy" id="1048955"/>
    <lineage>
        <taxon>Eukaryota</taxon>
        <taxon>Fungi</taxon>
        <taxon>Dikarya</taxon>
        <taxon>Ascomycota</taxon>
        <taxon>Pezizomycotina</taxon>
        <taxon>Dothideomycetes</taxon>
        <taxon>Pleosporomycetidae</taxon>
        <taxon>Venturiales</taxon>
        <taxon>Cylindrosympodiaceae</taxon>
        <taxon>Tothia</taxon>
    </lineage>
</organism>
<evidence type="ECO:0008006" key="4">
    <source>
        <dbReference type="Google" id="ProtNLM"/>
    </source>
</evidence>
<name>A0A9P4NH89_9PEZI</name>
<feature type="transmembrane region" description="Helical" evidence="1">
    <location>
        <begin position="326"/>
        <end position="344"/>
    </location>
</feature>
<gene>
    <name evidence="2" type="ORF">EJ08DRAFT_524473</name>
</gene>
<comment type="caution">
    <text evidence="2">The sequence shown here is derived from an EMBL/GenBank/DDBJ whole genome shotgun (WGS) entry which is preliminary data.</text>
</comment>
<dbReference type="Proteomes" id="UP000800235">
    <property type="component" value="Unassembled WGS sequence"/>
</dbReference>
<feature type="transmembrane region" description="Helical" evidence="1">
    <location>
        <begin position="132"/>
        <end position="150"/>
    </location>
</feature>
<evidence type="ECO:0000313" key="3">
    <source>
        <dbReference type="Proteomes" id="UP000800235"/>
    </source>
</evidence>
<reference evidence="2" key="1">
    <citation type="journal article" date="2020" name="Stud. Mycol.">
        <title>101 Dothideomycetes genomes: a test case for predicting lifestyles and emergence of pathogens.</title>
        <authorList>
            <person name="Haridas S."/>
            <person name="Albert R."/>
            <person name="Binder M."/>
            <person name="Bloem J."/>
            <person name="Labutti K."/>
            <person name="Salamov A."/>
            <person name="Andreopoulos B."/>
            <person name="Baker S."/>
            <person name="Barry K."/>
            <person name="Bills G."/>
            <person name="Bluhm B."/>
            <person name="Cannon C."/>
            <person name="Castanera R."/>
            <person name="Culley D."/>
            <person name="Daum C."/>
            <person name="Ezra D."/>
            <person name="Gonzalez J."/>
            <person name="Henrissat B."/>
            <person name="Kuo A."/>
            <person name="Liang C."/>
            <person name="Lipzen A."/>
            <person name="Lutzoni F."/>
            <person name="Magnuson J."/>
            <person name="Mondo S."/>
            <person name="Nolan M."/>
            <person name="Ohm R."/>
            <person name="Pangilinan J."/>
            <person name="Park H.-J."/>
            <person name="Ramirez L."/>
            <person name="Alfaro M."/>
            <person name="Sun H."/>
            <person name="Tritt A."/>
            <person name="Yoshinaga Y."/>
            <person name="Zwiers L.-H."/>
            <person name="Turgeon B."/>
            <person name="Goodwin S."/>
            <person name="Spatafora J."/>
            <person name="Crous P."/>
            <person name="Grigoriev I."/>
        </authorList>
    </citation>
    <scope>NUCLEOTIDE SEQUENCE</scope>
    <source>
        <strain evidence="2">CBS 130266</strain>
    </source>
</reference>
<dbReference type="AlphaFoldDB" id="A0A9P4NH89"/>
<feature type="transmembrane region" description="Helical" evidence="1">
    <location>
        <begin position="225"/>
        <end position="245"/>
    </location>
</feature>
<feature type="transmembrane region" description="Helical" evidence="1">
    <location>
        <begin position="162"/>
        <end position="180"/>
    </location>
</feature>
<protein>
    <recommendedName>
        <fullName evidence="4">Transmembrane protein</fullName>
    </recommendedName>
</protein>
<feature type="transmembrane region" description="Helical" evidence="1">
    <location>
        <begin position="356"/>
        <end position="375"/>
    </location>
</feature>
<keyword evidence="1" id="KW-0812">Transmembrane</keyword>
<evidence type="ECO:0000313" key="2">
    <source>
        <dbReference type="EMBL" id="KAF2421073.1"/>
    </source>
</evidence>
<dbReference type="OrthoDB" id="3231000at2759"/>
<evidence type="ECO:0000256" key="1">
    <source>
        <dbReference type="SAM" id="Phobius"/>
    </source>
</evidence>
<dbReference type="EMBL" id="MU007103">
    <property type="protein sequence ID" value="KAF2421073.1"/>
    <property type="molecule type" value="Genomic_DNA"/>
</dbReference>
<keyword evidence="1" id="KW-0472">Membrane</keyword>
<feature type="transmembrane region" description="Helical" evidence="1">
    <location>
        <begin position="257"/>
        <end position="277"/>
    </location>
</feature>
<sequence>MKDQLQELRAQLSNEEILAKYVTNTQYCLNQHKIILSIQEQNLKLCMDLCRTNPEKHPRLFRPLPLCPEVNDLSYAGDINRNHRSILQLSRTLIAFRTELLELFKDITSTVTILESGRQIEEASSVNKLTELAFFFIPMGFSASLYGMQIKEFSDKVHLRTFVMTAFIAVSSSYLLRGTLRSRLISKMKKYLTSSVRRTANLDSNASIPATTLCEWIWKNKSARLCLSHVLIILVFAMAGLVPIWTSVPLSRLGLGVWMIDFLGLLEIAYLFSLDSLRAWKRRHLYRQTRFEHTFPPLFTLFTHLHRYASFVPCALMFFVFFRLRWLAYSLIVYPAIIPLWLVSEISTDVKVGLTVLVDVYATFVVYIAVLIYALEPIY</sequence>